<dbReference type="AlphaFoldDB" id="A0A557XZP7"/>
<dbReference type="InterPro" id="IPR001128">
    <property type="entry name" value="Cyt_P450"/>
</dbReference>
<dbReference type="OrthoDB" id="7376058at2"/>
<keyword evidence="3" id="KW-1185">Reference proteome</keyword>
<dbReference type="InterPro" id="IPR036396">
    <property type="entry name" value="Cyt_P450_sf"/>
</dbReference>
<evidence type="ECO:0000313" key="3">
    <source>
        <dbReference type="Proteomes" id="UP000320513"/>
    </source>
</evidence>
<name>A0A557XZP7_9MYCO</name>
<gene>
    <name evidence="2" type="ORF">FPZ47_03910</name>
</gene>
<dbReference type="GO" id="GO:0005506">
    <property type="term" value="F:iron ion binding"/>
    <property type="evidence" value="ECO:0007669"/>
    <property type="project" value="InterPro"/>
</dbReference>
<dbReference type="GO" id="GO:0020037">
    <property type="term" value="F:heme binding"/>
    <property type="evidence" value="ECO:0007669"/>
    <property type="project" value="InterPro"/>
</dbReference>
<dbReference type="RefSeq" id="WP_144946268.1">
    <property type="nucleotide sequence ID" value="NZ_VMQU01000009.1"/>
</dbReference>
<sequence>MDAKGDYAGIPFGGVRHCLNAAFAEYELRIVLATLFDRYAVQLTNERSGRDTPPAMTSPPRRPSSPHG</sequence>
<dbReference type="GO" id="GO:0004497">
    <property type="term" value="F:monooxygenase activity"/>
    <property type="evidence" value="ECO:0007669"/>
    <property type="project" value="InterPro"/>
</dbReference>
<feature type="region of interest" description="Disordered" evidence="1">
    <location>
        <begin position="44"/>
        <end position="68"/>
    </location>
</feature>
<organism evidence="2 3">
    <name type="scientific">Mycobacterium helveticum</name>
    <dbReference type="NCBI Taxonomy" id="2592811"/>
    <lineage>
        <taxon>Bacteria</taxon>
        <taxon>Bacillati</taxon>
        <taxon>Actinomycetota</taxon>
        <taxon>Actinomycetes</taxon>
        <taxon>Mycobacteriales</taxon>
        <taxon>Mycobacteriaceae</taxon>
        <taxon>Mycobacterium</taxon>
    </lineage>
</organism>
<dbReference type="Proteomes" id="UP000320513">
    <property type="component" value="Unassembled WGS sequence"/>
</dbReference>
<evidence type="ECO:0000256" key="1">
    <source>
        <dbReference type="SAM" id="MobiDB-lite"/>
    </source>
</evidence>
<dbReference type="Pfam" id="PF00067">
    <property type="entry name" value="p450"/>
    <property type="match status" value="1"/>
</dbReference>
<reference evidence="2 3" key="1">
    <citation type="submission" date="2019-07" db="EMBL/GenBank/DDBJ databases">
        <title>New Mycobacterium species.</title>
        <authorList>
            <person name="Tortoli E."/>
            <person name="Ghielmetti G."/>
            <person name="Friedel U."/>
            <person name="Trovato A."/>
        </authorList>
    </citation>
    <scope>NUCLEOTIDE SEQUENCE [LARGE SCALE GENOMIC DNA]</scope>
    <source>
        <strain evidence="2 3">16-83</strain>
    </source>
</reference>
<proteinExistence type="predicted"/>
<comment type="caution">
    <text evidence="2">The sequence shown here is derived from an EMBL/GenBank/DDBJ whole genome shotgun (WGS) entry which is preliminary data.</text>
</comment>
<dbReference type="SUPFAM" id="SSF48264">
    <property type="entry name" value="Cytochrome P450"/>
    <property type="match status" value="1"/>
</dbReference>
<dbReference type="Gene3D" id="1.10.630.10">
    <property type="entry name" value="Cytochrome P450"/>
    <property type="match status" value="1"/>
</dbReference>
<protein>
    <submittedName>
        <fullName evidence="2">Cytochrome P450</fullName>
    </submittedName>
</protein>
<accession>A0A557XZP7</accession>
<feature type="compositionally biased region" description="Pro residues" evidence="1">
    <location>
        <begin position="56"/>
        <end position="68"/>
    </location>
</feature>
<dbReference type="EMBL" id="VMQU01000009">
    <property type="protein sequence ID" value="TVS91740.1"/>
    <property type="molecule type" value="Genomic_DNA"/>
</dbReference>
<dbReference type="GO" id="GO:0016705">
    <property type="term" value="F:oxidoreductase activity, acting on paired donors, with incorporation or reduction of molecular oxygen"/>
    <property type="evidence" value="ECO:0007669"/>
    <property type="project" value="InterPro"/>
</dbReference>
<evidence type="ECO:0000313" key="2">
    <source>
        <dbReference type="EMBL" id="TVS91740.1"/>
    </source>
</evidence>